<dbReference type="GO" id="GO:0044716">
    <property type="term" value="F:8-oxo-GDP phosphatase activity"/>
    <property type="evidence" value="ECO:0007669"/>
    <property type="project" value="TreeGrafter"/>
</dbReference>
<dbReference type="PROSITE" id="PS00893">
    <property type="entry name" value="NUDIX_BOX"/>
    <property type="match status" value="1"/>
</dbReference>
<dbReference type="KEGG" id="pcat:Pcatena_09580"/>
<keyword evidence="6" id="KW-0227">DNA damage</keyword>
<keyword evidence="7 12" id="KW-0378">Hydrolase</keyword>
<dbReference type="OrthoDB" id="9804442at2"/>
<keyword evidence="9" id="KW-0234">DNA repair</keyword>
<keyword evidence="3" id="KW-0515">Mutator protein</keyword>
<dbReference type="Gene3D" id="3.90.79.10">
    <property type="entry name" value="Nucleoside Triphosphate Pyrophosphohydrolase"/>
    <property type="match status" value="1"/>
</dbReference>
<dbReference type="GO" id="GO:0035539">
    <property type="term" value="F:8-oxo-7,8-dihydrodeoxyguanosine triphosphate pyrophosphatase activity"/>
    <property type="evidence" value="ECO:0007669"/>
    <property type="project" value="UniProtKB-EC"/>
</dbReference>
<dbReference type="GO" id="GO:0044715">
    <property type="term" value="F:8-oxo-dGDP phosphatase activity"/>
    <property type="evidence" value="ECO:0007669"/>
    <property type="project" value="TreeGrafter"/>
</dbReference>
<gene>
    <name evidence="14" type="primary">mutT_1</name>
    <name evidence="14" type="ORF">Pcatena_09580</name>
</gene>
<dbReference type="InterPro" id="IPR020476">
    <property type="entry name" value="Nudix_hydrolase"/>
</dbReference>
<evidence type="ECO:0000256" key="3">
    <source>
        <dbReference type="ARBA" id="ARBA00022457"/>
    </source>
</evidence>
<dbReference type="Proteomes" id="UP000273154">
    <property type="component" value="Chromosome"/>
</dbReference>
<evidence type="ECO:0000313" key="15">
    <source>
        <dbReference type="Proteomes" id="UP000273154"/>
    </source>
</evidence>
<comment type="similarity">
    <text evidence="2 12">Belongs to the Nudix hydrolase family.</text>
</comment>
<dbReference type="GO" id="GO:0006260">
    <property type="term" value="P:DNA replication"/>
    <property type="evidence" value="ECO:0007669"/>
    <property type="project" value="UniProtKB-KW"/>
</dbReference>
<dbReference type="SUPFAM" id="SSF55811">
    <property type="entry name" value="Nudix"/>
    <property type="match status" value="1"/>
</dbReference>
<dbReference type="PANTHER" id="PTHR47707">
    <property type="entry name" value="8-OXO-DGTP DIPHOSPHATASE"/>
    <property type="match status" value="1"/>
</dbReference>
<dbReference type="Pfam" id="PF00293">
    <property type="entry name" value="NUDIX"/>
    <property type="match status" value="1"/>
</dbReference>
<reference evidence="15" key="1">
    <citation type="submission" date="2018-11" db="EMBL/GenBank/DDBJ databases">
        <title>Comparative genomics of Parolsenella catena and Libanicoccus massiliensis: Reclassification of Libanicoccus massiliensis as Parolsenella massiliensis comb. nov.</title>
        <authorList>
            <person name="Sakamoto M."/>
            <person name="Ikeyama N."/>
            <person name="Murakami T."/>
            <person name="Mori H."/>
            <person name="Yuki M."/>
            <person name="Ohkuma M."/>
        </authorList>
    </citation>
    <scope>NUCLEOTIDE SEQUENCE [LARGE SCALE GENOMIC DNA]</scope>
    <source>
        <strain evidence="15">JCM 31932</strain>
    </source>
</reference>
<comment type="catalytic activity">
    <reaction evidence="10">
        <text>8-oxo-dGTP + H2O = 8-oxo-dGMP + diphosphate + H(+)</text>
        <dbReference type="Rhea" id="RHEA:31575"/>
        <dbReference type="ChEBI" id="CHEBI:15377"/>
        <dbReference type="ChEBI" id="CHEBI:15378"/>
        <dbReference type="ChEBI" id="CHEBI:33019"/>
        <dbReference type="ChEBI" id="CHEBI:63224"/>
        <dbReference type="ChEBI" id="CHEBI:77896"/>
        <dbReference type="EC" id="3.6.1.55"/>
    </reaction>
</comment>
<dbReference type="PANTHER" id="PTHR47707:SF1">
    <property type="entry name" value="NUDIX HYDROLASE FAMILY PROTEIN"/>
    <property type="match status" value="1"/>
</dbReference>
<organism evidence="14 15">
    <name type="scientific">Parolsenella catena</name>
    <dbReference type="NCBI Taxonomy" id="2003188"/>
    <lineage>
        <taxon>Bacteria</taxon>
        <taxon>Bacillati</taxon>
        <taxon>Actinomycetota</taxon>
        <taxon>Coriobacteriia</taxon>
        <taxon>Coriobacteriales</taxon>
        <taxon>Atopobiaceae</taxon>
        <taxon>Parolsenella</taxon>
    </lineage>
</organism>
<proteinExistence type="inferred from homology"/>
<dbReference type="GeneID" id="88849091"/>
<dbReference type="AlphaFoldDB" id="A0A3G9JXZ2"/>
<dbReference type="InterPro" id="IPR047127">
    <property type="entry name" value="MutT-like"/>
</dbReference>
<protein>
    <recommendedName>
        <fullName evidence="11">8-oxo-dGTP diphosphatase</fullName>
        <ecNumber evidence="11">3.6.1.55</ecNumber>
    </recommendedName>
</protein>
<evidence type="ECO:0000256" key="8">
    <source>
        <dbReference type="ARBA" id="ARBA00022842"/>
    </source>
</evidence>
<evidence type="ECO:0000256" key="1">
    <source>
        <dbReference type="ARBA" id="ARBA00001946"/>
    </source>
</evidence>
<keyword evidence="15" id="KW-1185">Reference proteome</keyword>
<accession>A0A3G9JXZ2</accession>
<evidence type="ECO:0000256" key="11">
    <source>
        <dbReference type="ARBA" id="ARBA00038905"/>
    </source>
</evidence>
<dbReference type="GO" id="GO:0006281">
    <property type="term" value="P:DNA repair"/>
    <property type="evidence" value="ECO:0007669"/>
    <property type="project" value="UniProtKB-KW"/>
</dbReference>
<keyword evidence="5" id="KW-0479">Metal-binding</keyword>
<dbReference type="PROSITE" id="PS51462">
    <property type="entry name" value="NUDIX"/>
    <property type="match status" value="1"/>
</dbReference>
<dbReference type="InterPro" id="IPR015797">
    <property type="entry name" value="NUDIX_hydrolase-like_dom_sf"/>
</dbReference>
<dbReference type="CDD" id="cd03425">
    <property type="entry name" value="NUDIX_MutT_NudA_like"/>
    <property type="match status" value="1"/>
</dbReference>
<evidence type="ECO:0000256" key="4">
    <source>
        <dbReference type="ARBA" id="ARBA00022705"/>
    </source>
</evidence>
<dbReference type="PRINTS" id="PR00502">
    <property type="entry name" value="NUDIXFAMILY"/>
</dbReference>
<evidence type="ECO:0000256" key="6">
    <source>
        <dbReference type="ARBA" id="ARBA00022763"/>
    </source>
</evidence>
<evidence type="ECO:0000259" key="13">
    <source>
        <dbReference type="PROSITE" id="PS51462"/>
    </source>
</evidence>
<evidence type="ECO:0000256" key="10">
    <source>
        <dbReference type="ARBA" id="ARBA00035861"/>
    </source>
</evidence>
<dbReference type="GO" id="GO:0008413">
    <property type="term" value="F:8-oxo-7,8-dihydroguanosine triphosphate pyrophosphatase activity"/>
    <property type="evidence" value="ECO:0007669"/>
    <property type="project" value="TreeGrafter"/>
</dbReference>
<evidence type="ECO:0000256" key="9">
    <source>
        <dbReference type="ARBA" id="ARBA00023204"/>
    </source>
</evidence>
<keyword evidence="8" id="KW-0460">Magnesium</keyword>
<evidence type="ECO:0000256" key="5">
    <source>
        <dbReference type="ARBA" id="ARBA00022723"/>
    </source>
</evidence>
<evidence type="ECO:0000256" key="12">
    <source>
        <dbReference type="RuleBase" id="RU003476"/>
    </source>
</evidence>
<evidence type="ECO:0000313" key="14">
    <source>
        <dbReference type="EMBL" id="BBH50371.1"/>
    </source>
</evidence>
<dbReference type="GO" id="GO:0046872">
    <property type="term" value="F:metal ion binding"/>
    <property type="evidence" value="ECO:0007669"/>
    <property type="project" value="UniProtKB-KW"/>
</dbReference>
<dbReference type="RefSeq" id="WP_126422143.1">
    <property type="nucleotide sequence ID" value="NZ_AP019367.1"/>
</dbReference>
<dbReference type="EMBL" id="AP019367">
    <property type="protein sequence ID" value="BBH50371.1"/>
    <property type="molecule type" value="Genomic_DNA"/>
</dbReference>
<evidence type="ECO:0000256" key="7">
    <source>
        <dbReference type="ARBA" id="ARBA00022801"/>
    </source>
</evidence>
<comment type="cofactor">
    <cofactor evidence="1">
        <name>Mg(2+)</name>
        <dbReference type="ChEBI" id="CHEBI:18420"/>
    </cofactor>
</comment>
<dbReference type="EC" id="3.6.1.55" evidence="11"/>
<name>A0A3G9JXZ2_9ACTN</name>
<feature type="domain" description="Nudix hydrolase" evidence="13">
    <location>
        <begin position="3"/>
        <end position="130"/>
    </location>
</feature>
<evidence type="ECO:0000256" key="2">
    <source>
        <dbReference type="ARBA" id="ARBA00005582"/>
    </source>
</evidence>
<dbReference type="InterPro" id="IPR000086">
    <property type="entry name" value="NUDIX_hydrolase_dom"/>
</dbReference>
<dbReference type="InterPro" id="IPR020084">
    <property type="entry name" value="NUDIX_hydrolase_CS"/>
</dbReference>
<sequence>MSDKNLHVAAAIIVRDGAVLAAQRSHGMKDGWELPGGKLEPGETSEDACRREIREELGLELGVLWPFTTVRHSYPEFGIEMDVFCAPVASDAEPQMLDHEALRWLGRDELLSVDWLPADLEVVRSLGLAWSDVFDSMHM</sequence>
<keyword evidence="4" id="KW-0235">DNA replication</keyword>